<dbReference type="Gene3D" id="3.60.70.12">
    <property type="entry name" value="L-amino peptidase D-ALA esterase/amidase"/>
    <property type="match status" value="1"/>
</dbReference>
<accession>A0A0A0JTG2</accession>
<dbReference type="Pfam" id="PF03576">
    <property type="entry name" value="Peptidase_S58"/>
    <property type="match status" value="1"/>
</dbReference>
<dbReference type="InterPro" id="IPR005321">
    <property type="entry name" value="Peptidase_S58_DmpA"/>
</dbReference>
<evidence type="ECO:0000313" key="2">
    <source>
        <dbReference type="EMBL" id="KGN39969.1"/>
    </source>
</evidence>
<dbReference type="InterPro" id="IPR016117">
    <property type="entry name" value="ArgJ-like_dom_sf"/>
</dbReference>
<evidence type="ECO:0008006" key="4">
    <source>
        <dbReference type="Google" id="ProtNLM"/>
    </source>
</evidence>
<dbReference type="STRING" id="1385519.N801_17525"/>
<proteinExistence type="inferred from homology"/>
<dbReference type="PANTHER" id="PTHR36512">
    <property type="entry name" value="D-AMINOPEPTIDASE"/>
    <property type="match status" value="1"/>
</dbReference>
<dbReference type="AlphaFoldDB" id="A0A0A0JTG2"/>
<sequence>MDAPLPGRHNAITDVAGVLVGHVTRDEPGWLTGVTVVVPPPGTVGGVEVRGGAPGTRETDLLDPTCLVDRVDAVVLAGGSAFGLACADGALQGAYAAGLGWCVGEPHEVVPVVPAAAVFDLGRGGAFGRHPDAADGRAAYVGAT</sequence>
<dbReference type="eggNOG" id="COG3191">
    <property type="taxonomic scope" value="Bacteria"/>
</dbReference>
<dbReference type="Proteomes" id="UP000030013">
    <property type="component" value="Unassembled WGS sequence"/>
</dbReference>
<keyword evidence="3" id="KW-1185">Reference proteome</keyword>
<dbReference type="RefSeq" id="WP_035939911.1">
    <property type="nucleotide sequence ID" value="NZ_AVPL01000059.1"/>
</dbReference>
<dbReference type="GO" id="GO:0004177">
    <property type="term" value="F:aminopeptidase activity"/>
    <property type="evidence" value="ECO:0007669"/>
    <property type="project" value="TreeGrafter"/>
</dbReference>
<comment type="caution">
    <text evidence="2">The sequence shown here is derived from an EMBL/GenBank/DDBJ whole genome shotgun (WGS) entry which is preliminary data.</text>
</comment>
<evidence type="ECO:0000313" key="3">
    <source>
        <dbReference type="Proteomes" id="UP000030013"/>
    </source>
</evidence>
<organism evidence="2 3">
    <name type="scientific">Knoellia aerolata DSM 18566</name>
    <dbReference type="NCBI Taxonomy" id="1385519"/>
    <lineage>
        <taxon>Bacteria</taxon>
        <taxon>Bacillati</taxon>
        <taxon>Actinomycetota</taxon>
        <taxon>Actinomycetes</taxon>
        <taxon>Micrococcales</taxon>
        <taxon>Intrasporangiaceae</taxon>
        <taxon>Knoellia</taxon>
    </lineage>
</organism>
<protein>
    <recommendedName>
        <fullName evidence="4">Peptidase S58 family protein</fullName>
    </recommendedName>
</protein>
<feature type="non-terminal residue" evidence="2">
    <location>
        <position position="144"/>
    </location>
</feature>
<name>A0A0A0JTG2_9MICO</name>
<gene>
    <name evidence="2" type="ORF">N801_17525</name>
</gene>
<comment type="similarity">
    <text evidence="1">Belongs to the peptidase S58 family.</text>
</comment>
<dbReference type="EMBL" id="AVPL01000059">
    <property type="protein sequence ID" value="KGN39969.1"/>
    <property type="molecule type" value="Genomic_DNA"/>
</dbReference>
<evidence type="ECO:0000256" key="1">
    <source>
        <dbReference type="ARBA" id="ARBA00007068"/>
    </source>
</evidence>
<dbReference type="SUPFAM" id="SSF56266">
    <property type="entry name" value="DmpA/ArgJ-like"/>
    <property type="match status" value="1"/>
</dbReference>
<dbReference type="PANTHER" id="PTHR36512:SF3">
    <property type="entry name" value="BLR5678 PROTEIN"/>
    <property type="match status" value="1"/>
</dbReference>
<reference evidence="2 3" key="1">
    <citation type="submission" date="2013-08" db="EMBL/GenBank/DDBJ databases">
        <title>The genome sequence of Knoellia aerolata.</title>
        <authorList>
            <person name="Zhu W."/>
            <person name="Wang G."/>
        </authorList>
    </citation>
    <scope>NUCLEOTIDE SEQUENCE [LARGE SCALE GENOMIC DNA]</scope>
    <source>
        <strain evidence="2 3">DSM 18566</strain>
    </source>
</reference>